<feature type="transmembrane region" description="Helical" evidence="7">
    <location>
        <begin position="183"/>
        <end position="208"/>
    </location>
</feature>
<feature type="transmembrane region" description="Helical" evidence="7">
    <location>
        <begin position="122"/>
        <end position="146"/>
    </location>
</feature>
<dbReference type="Proteomes" id="UP000741360">
    <property type="component" value="Unassembled WGS sequence"/>
</dbReference>
<dbReference type="EMBL" id="JACPSX010000125">
    <property type="protein sequence ID" value="MBI3014771.1"/>
    <property type="molecule type" value="Genomic_DNA"/>
</dbReference>
<dbReference type="PANTHER" id="PTHR30151:SF25">
    <property type="entry name" value="TAURINE TRANSPORT SYSTEM PERMEASE PROTEIN TAUC"/>
    <property type="match status" value="1"/>
</dbReference>
<gene>
    <name evidence="9" type="ORF">HYY65_06880</name>
</gene>
<keyword evidence="5 7" id="KW-1133">Transmembrane helix</keyword>
<accession>A0A932M1F0</accession>
<evidence type="ECO:0000256" key="6">
    <source>
        <dbReference type="ARBA" id="ARBA00023136"/>
    </source>
</evidence>
<evidence type="ECO:0000313" key="9">
    <source>
        <dbReference type="EMBL" id="MBI3014771.1"/>
    </source>
</evidence>
<evidence type="ECO:0000256" key="5">
    <source>
        <dbReference type="ARBA" id="ARBA00022989"/>
    </source>
</evidence>
<comment type="similarity">
    <text evidence="7">Belongs to the binding-protein-dependent transport system permease family.</text>
</comment>
<feature type="transmembrane region" description="Helical" evidence="7">
    <location>
        <begin position="65"/>
        <end position="86"/>
    </location>
</feature>
<dbReference type="PANTHER" id="PTHR30151">
    <property type="entry name" value="ALKANE SULFONATE ABC TRANSPORTER-RELATED, MEMBRANE SUBUNIT"/>
    <property type="match status" value="1"/>
</dbReference>
<evidence type="ECO:0000256" key="4">
    <source>
        <dbReference type="ARBA" id="ARBA00022692"/>
    </source>
</evidence>
<evidence type="ECO:0000313" key="10">
    <source>
        <dbReference type="Proteomes" id="UP000741360"/>
    </source>
</evidence>
<comment type="caution">
    <text evidence="9">The sequence shown here is derived from an EMBL/GenBank/DDBJ whole genome shotgun (WGS) entry which is preliminary data.</text>
</comment>
<evidence type="ECO:0000256" key="3">
    <source>
        <dbReference type="ARBA" id="ARBA00022475"/>
    </source>
</evidence>
<dbReference type="GO" id="GO:0055085">
    <property type="term" value="P:transmembrane transport"/>
    <property type="evidence" value="ECO:0007669"/>
    <property type="project" value="InterPro"/>
</dbReference>
<keyword evidence="3" id="KW-1003">Cell membrane</keyword>
<evidence type="ECO:0000256" key="1">
    <source>
        <dbReference type="ARBA" id="ARBA00004651"/>
    </source>
</evidence>
<comment type="subcellular location">
    <subcellularLocation>
        <location evidence="1 7">Cell membrane</location>
        <topology evidence="1 7">Multi-pass membrane protein</topology>
    </subcellularLocation>
</comment>
<keyword evidence="6 7" id="KW-0472">Membrane</keyword>
<dbReference type="InterPro" id="IPR000515">
    <property type="entry name" value="MetI-like"/>
</dbReference>
<dbReference type="InterPro" id="IPR035906">
    <property type="entry name" value="MetI-like_sf"/>
</dbReference>
<dbReference type="GO" id="GO:0010438">
    <property type="term" value="P:cellular response to sulfur starvation"/>
    <property type="evidence" value="ECO:0007669"/>
    <property type="project" value="TreeGrafter"/>
</dbReference>
<dbReference type="Gene3D" id="1.10.3720.10">
    <property type="entry name" value="MetI-like"/>
    <property type="match status" value="1"/>
</dbReference>
<organism evidence="9 10">
    <name type="scientific">Tectimicrobiota bacterium</name>
    <dbReference type="NCBI Taxonomy" id="2528274"/>
    <lineage>
        <taxon>Bacteria</taxon>
        <taxon>Pseudomonadati</taxon>
        <taxon>Nitrospinota/Tectimicrobiota group</taxon>
        <taxon>Candidatus Tectimicrobiota</taxon>
    </lineage>
</organism>
<evidence type="ECO:0000256" key="2">
    <source>
        <dbReference type="ARBA" id="ARBA00022448"/>
    </source>
</evidence>
<evidence type="ECO:0000259" key="8">
    <source>
        <dbReference type="PROSITE" id="PS50928"/>
    </source>
</evidence>
<feature type="transmembrane region" description="Helical" evidence="7">
    <location>
        <begin position="98"/>
        <end position="116"/>
    </location>
</feature>
<reference evidence="9" key="1">
    <citation type="submission" date="2020-07" db="EMBL/GenBank/DDBJ databases">
        <title>Huge and variable diversity of episymbiotic CPR bacteria and DPANN archaea in groundwater ecosystems.</title>
        <authorList>
            <person name="He C.Y."/>
            <person name="Keren R."/>
            <person name="Whittaker M."/>
            <person name="Farag I.F."/>
            <person name="Doudna J."/>
            <person name="Cate J.H.D."/>
            <person name="Banfield J.F."/>
        </authorList>
    </citation>
    <scope>NUCLEOTIDE SEQUENCE</scope>
    <source>
        <strain evidence="9">NC_groundwater_717_Ag_S-0.2um_59_8</strain>
    </source>
</reference>
<dbReference type="AlphaFoldDB" id="A0A932M1F0"/>
<dbReference type="PROSITE" id="PS50928">
    <property type="entry name" value="ABC_TM1"/>
    <property type="match status" value="1"/>
</dbReference>
<dbReference type="CDD" id="cd06261">
    <property type="entry name" value="TM_PBP2"/>
    <property type="match status" value="1"/>
</dbReference>
<dbReference type="GO" id="GO:0005886">
    <property type="term" value="C:plasma membrane"/>
    <property type="evidence" value="ECO:0007669"/>
    <property type="project" value="UniProtKB-SubCell"/>
</dbReference>
<name>A0A932M1F0_UNCTE</name>
<proteinExistence type="inferred from homology"/>
<dbReference type="Pfam" id="PF00528">
    <property type="entry name" value="BPD_transp_1"/>
    <property type="match status" value="1"/>
</dbReference>
<sequence>MDKRAVPLGSVVSPVVVAFLWEGAVAAGLLRPAYLPPPSRLVPHLVRLLAGGDLWSHMAVTMERLGMSFALAVLPAVALGLCLGMWRGLRLALEPILTSLYAIPKIALLPLIMLVLGVGERALIFTATLTGFLQMTVSTMGGVLGVERTVLEAGRNYGATGWRLFRYVLLPSALPEIFTGMRIGLGLTLVLVIAVELTAAQVGLGAFLWTAGQTLSVQNLFAGFVVIGALGLILTYGLERLGDRLMPWRERGRDGFFV</sequence>
<keyword evidence="2 7" id="KW-0813">Transport</keyword>
<feature type="transmembrane region" description="Helical" evidence="7">
    <location>
        <begin position="220"/>
        <end position="238"/>
    </location>
</feature>
<evidence type="ECO:0000256" key="7">
    <source>
        <dbReference type="RuleBase" id="RU363032"/>
    </source>
</evidence>
<dbReference type="SUPFAM" id="SSF161098">
    <property type="entry name" value="MetI-like"/>
    <property type="match status" value="1"/>
</dbReference>
<feature type="domain" description="ABC transmembrane type-1" evidence="8">
    <location>
        <begin position="58"/>
        <end position="242"/>
    </location>
</feature>
<protein>
    <submittedName>
        <fullName evidence="9">ABC transporter permease</fullName>
    </submittedName>
</protein>
<keyword evidence="4 7" id="KW-0812">Transmembrane</keyword>